<organism evidence="1 2">
    <name type="scientific">Thiorhodovibrio winogradskyi</name>
    <dbReference type="NCBI Taxonomy" id="77007"/>
    <lineage>
        <taxon>Bacteria</taxon>
        <taxon>Pseudomonadati</taxon>
        <taxon>Pseudomonadota</taxon>
        <taxon>Gammaproteobacteria</taxon>
        <taxon>Chromatiales</taxon>
        <taxon>Chromatiaceae</taxon>
        <taxon>Thiorhodovibrio</taxon>
    </lineage>
</organism>
<name>A0ABZ0SBF8_9GAMM</name>
<proteinExistence type="predicted"/>
<sequence>MMVEPFAEMTLMLVIAAVAGAVVVSGPVFQSVFQSGFHSWPAPRFPN</sequence>
<protein>
    <submittedName>
        <fullName evidence="1">Uncharacterized protein</fullName>
    </submittedName>
</protein>
<dbReference type="EMBL" id="CP121472">
    <property type="protein sequence ID" value="WPL17624.1"/>
    <property type="molecule type" value="Genomic_DNA"/>
</dbReference>
<accession>A0ABZ0SBF8</accession>
<evidence type="ECO:0000313" key="1">
    <source>
        <dbReference type="EMBL" id="WPL17624.1"/>
    </source>
</evidence>
<reference evidence="1 2" key="1">
    <citation type="journal article" date="2023" name="Microorganisms">
        <title>Thiorhodovibrio frisius and Trv. litoralis spp. nov., Two Novel Members from a Clade of Fastidious Purple Sulfur Bacteria That Exhibit Unique Red-Shifted Light-Harvesting Capabilities.</title>
        <authorList>
            <person name="Methner A."/>
            <person name="Kuzyk S.B."/>
            <person name="Petersen J."/>
            <person name="Bauer S."/>
            <person name="Brinkmann H."/>
            <person name="Sichau K."/>
            <person name="Wanner G."/>
            <person name="Wolf J."/>
            <person name="Neumann-Schaal M."/>
            <person name="Henke P."/>
            <person name="Tank M."/>
            <person name="Sproer C."/>
            <person name="Bunk B."/>
            <person name="Overmann J."/>
        </authorList>
    </citation>
    <scope>NUCLEOTIDE SEQUENCE [LARGE SCALE GENOMIC DNA]</scope>
    <source>
        <strain evidence="1 2">DSM 6702</strain>
    </source>
</reference>
<dbReference type="Proteomes" id="UP001432180">
    <property type="component" value="Chromosome"/>
</dbReference>
<evidence type="ECO:0000313" key="2">
    <source>
        <dbReference type="Proteomes" id="UP001432180"/>
    </source>
</evidence>
<gene>
    <name evidence="1" type="ORF">Thiowin_02649</name>
</gene>
<keyword evidence="2" id="KW-1185">Reference proteome</keyword>